<sequence length="162" mass="18482">MFAPRDDSVRLPPLRTIVLFWFHGPISYLGTHSSRAHWPAFDIGNGTEKTCSIPNEKSFACDYITAKALYSTTSSVISIRQAMQESTFHLECCTSSQSHSNIESRPMNMGEMCPQITHWTVRRKRTIVLRGRLTESTRGTNISKSNQLLLFRLYGMFAEQIF</sequence>
<evidence type="ECO:0000313" key="1">
    <source>
        <dbReference type="EMBL" id="GIY43459.1"/>
    </source>
</evidence>
<dbReference type="Proteomes" id="UP001054945">
    <property type="component" value="Unassembled WGS sequence"/>
</dbReference>
<accession>A0AAV4TB85</accession>
<dbReference type="EMBL" id="BPLR01010979">
    <property type="protein sequence ID" value="GIY43459.1"/>
    <property type="molecule type" value="Genomic_DNA"/>
</dbReference>
<reference evidence="1 2" key="1">
    <citation type="submission" date="2021-06" db="EMBL/GenBank/DDBJ databases">
        <title>Caerostris extrusa draft genome.</title>
        <authorList>
            <person name="Kono N."/>
            <person name="Arakawa K."/>
        </authorList>
    </citation>
    <scope>NUCLEOTIDE SEQUENCE [LARGE SCALE GENOMIC DNA]</scope>
</reference>
<proteinExistence type="predicted"/>
<protein>
    <submittedName>
        <fullName evidence="1">Uncharacterized protein</fullName>
    </submittedName>
</protein>
<comment type="caution">
    <text evidence="1">The sequence shown here is derived from an EMBL/GenBank/DDBJ whole genome shotgun (WGS) entry which is preliminary data.</text>
</comment>
<name>A0AAV4TB85_CAEEX</name>
<dbReference type="AlphaFoldDB" id="A0AAV4TB85"/>
<organism evidence="1 2">
    <name type="scientific">Caerostris extrusa</name>
    <name type="common">Bark spider</name>
    <name type="synonym">Caerostris bankana</name>
    <dbReference type="NCBI Taxonomy" id="172846"/>
    <lineage>
        <taxon>Eukaryota</taxon>
        <taxon>Metazoa</taxon>
        <taxon>Ecdysozoa</taxon>
        <taxon>Arthropoda</taxon>
        <taxon>Chelicerata</taxon>
        <taxon>Arachnida</taxon>
        <taxon>Araneae</taxon>
        <taxon>Araneomorphae</taxon>
        <taxon>Entelegynae</taxon>
        <taxon>Araneoidea</taxon>
        <taxon>Araneidae</taxon>
        <taxon>Caerostris</taxon>
    </lineage>
</organism>
<keyword evidence="2" id="KW-1185">Reference proteome</keyword>
<evidence type="ECO:0000313" key="2">
    <source>
        <dbReference type="Proteomes" id="UP001054945"/>
    </source>
</evidence>
<gene>
    <name evidence="1" type="ORF">CEXT_792101</name>
</gene>